<evidence type="ECO:0000313" key="7">
    <source>
        <dbReference type="EMBL" id="EIW20008.1"/>
    </source>
</evidence>
<dbReference type="InterPro" id="IPR036388">
    <property type="entry name" value="WH-like_DNA-bd_sf"/>
</dbReference>
<dbReference type="PANTHER" id="PTHR46577:SF1">
    <property type="entry name" value="HTH-TYPE TRANSCRIPTIONAL REGULATORY PROTEIN GABR"/>
    <property type="match status" value="1"/>
</dbReference>
<dbReference type="InterPro" id="IPR015421">
    <property type="entry name" value="PyrdxlP-dep_Trfase_major"/>
</dbReference>
<dbReference type="SUPFAM" id="SSF53383">
    <property type="entry name" value="PLP-dependent transferases"/>
    <property type="match status" value="1"/>
</dbReference>
<evidence type="ECO:0000256" key="5">
    <source>
        <dbReference type="ARBA" id="ARBA00023163"/>
    </source>
</evidence>
<accession>I8RJ63</accession>
<dbReference type="Gene3D" id="3.40.640.10">
    <property type="entry name" value="Type I PLP-dependent aspartate aminotransferase-like (Major domain)"/>
    <property type="match status" value="1"/>
</dbReference>
<dbReference type="PANTHER" id="PTHR46577">
    <property type="entry name" value="HTH-TYPE TRANSCRIPTIONAL REGULATORY PROTEIN GABR"/>
    <property type="match status" value="1"/>
</dbReference>
<dbReference type="InterPro" id="IPR000524">
    <property type="entry name" value="Tscrpt_reg_HTH_GntR"/>
</dbReference>
<dbReference type="Pfam" id="PF00155">
    <property type="entry name" value="Aminotran_1_2"/>
    <property type="match status" value="1"/>
</dbReference>
<dbReference type="PRINTS" id="PR00035">
    <property type="entry name" value="HTHGNTR"/>
</dbReference>
<evidence type="ECO:0000256" key="2">
    <source>
        <dbReference type="ARBA" id="ARBA00022898"/>
    </source>
</evidence>
<protein>
    <submittedName>
        <fullName evidence="7">Aminotransferase class I and II</fullName>
    </submittedName>
</protein>
<dbReference type="Pfam" id="PF00392">
    <property type="entry name" value="GntR"/>
    <property type="match status" value="1"/>
</dbReference>
<comment type="caution">
    <text evidence="7">The sequence shown here is derived from an EMBL/GenBank/DDBJ whole genome shotgun (WGS) entry which is preliminary data.</text>
</comment>
<dbReference type="InterPro" id="IPR004839">
    <property type="entry name" value="Aminotransferase_I/II_large"/>
</dbReference>
<dbReference type="CDD" id="cd07377">
    <property type="entry name" value="WHTH_GntR"/>
    <property type="match status" value="1"/>
</dbReference>
<evidence type="ECO:0000256" key="3">
    <source>
        <dbReference type="ARBA" id="ARBA00023015"/>
    </source>
</evidence>
<dbReference type="InterPro" id="IPR036390">
    <property type="entry name" value="WH_DNA-bd_sf"/>
</dbReference>
<name>I8RJ63_9FIRM</name>
<dbReference type="GO" id="GO:0003677">
    <property type="term" value="F:DNA binding"/>
    <property type="evidence" value="ECO:0007669"/>
    <property type="project" value="UniProtKB-KW"/>
</dbReference>
<gene>
    <name evidence="7" type="ORF">FB4_0259</name>
</gene>
<sequence length="466" mass="53204">MLYIELERDHKRSIAKQIYSQIRTKVLSGELKAGEKLPSTRELSKELVISRNTVLAAYDMLVAEGFAYSSPCSGIYVNLNFPDLQLSEKISNYSIASLSDTCILQTTINFDSGIPALDLFPRNKWSRTVSKAFKEAPISALGYDDPQGRPELRKVLCNYLMKTRGIICHPNQIIVTAGAKQGLSLVAKCLLNAKSEVWLEDPSNNNVKQIFSYYTNQITPVEVDKEGIQPKQFPTLKKPTIIFVTPSHQFPIGGILSIQRRIELVQFAKQTGCYLVEDDYDSEFRYDGFPANSLFELDREHIIYVGTFSKVMFPSLRLGYLVVPFSLVKQIRECKRLADHHSNSIYQLALMRFIESGELEYHIMRMKKIYNKRRDELLNLLKNYFPEKVKIYGRDAGMHIVADFEGVAFTDELVKRLLNAGVYIVPVENHSIIKGKHIAQIILGYAQLTQKEMDRGLTILRRELDL</sequence>
<dbReference type="GO" id="GO:0030170">
    <property type="term" value="F:pyridoxal phosphate binding"/>
    <property type="evidence" value="ECO:0007669"/>
    <property type="project" value="InterPro"/>
</dbReference>
<dbReference type="PROSITE" id="PS50949">
    <property type="entry name" value="HTH_GNTR"/>
    <property type="match status" value="1"/>
</dbReference>
<keyword evidence="5" id="KW-0804">Transcription</keyword>
<dbReference type="SUPFAM" id="SSF46785">
    <property type="entry name" value="Winged helix' DNA-binding domain"/>
    <property type="match status" value="1"/>
</dbReference>
<organism evidence="7 8">
    <name type="scientific">Pelosinus fermentans B4</name>
    <dbReference type="NCBI Taxonomy" id="1149862"/>
    <lineage>
        <taxon>Bacteria</taxon>
        <taxon>Bacillati</taxon>
        <taxon>Bacillota</taxon>
        <taxon>Negativicutes</taxon>
        <taxon>Selenomonadales</taxon>
        <taxon>Sporomusaceae</taxon>
        <taxon>Pelosinus</taxon>
    </lineage>
</organism>
<keyword evidence="7" id="KW-0032">Aminotransferase</keyword>
<comment type="similarity">
    <text evidence="1">In the C-terminal section; belongs to the class-I pyridoxal-phosphate-dependent aminotransferase family.</text>
</comment>
<dbReference type="AlphaFoldDB" id="I8RJ63"/>
<dbReference type="InterPro" id="IPR051446">
    <property type="entry name" value="HTH_trans_reg/aminotransferase"/>
</dbReference>
<evidence type="ECO:0000256" key="1">
    <source>
        <dbReference type="ARBA" id="ARBA00005384"/>
    </source>
</evidence>
<keyword evidence="4" id="KW-0238">DNA-binding</keyword>
<dbReference type="Proteomes" id="UP000004324">
    <property type="component" value="Unassembled WGS sequence"/>
</dbReference>
<evidence type="ECO:0000259" key="6">
    <source>
        <dbReference type="PROSITE" id="PS50949"/>
    </source>
</evidence>
<feature type="domain" description="HTH gntR-type" evidence="6">
    <location>
        <begin position="12"/>
        <end position="80"/>
    </location>
</feature>
<proteinExistence type="inferred from homology"/>
<dbReference type="GO" id="GO:0003700">
    <property type="term" value="F:DNA-binding transcription factor activity"/>
    <property type="evidence" value="ECO:0007669"/>
    <property type="project" value="InterPro"/>
</dbReference>
<reference evidence="7 8" key="1">
    <citation type="journal article" date="2012" name="J. Bacteriol.">
        <title>Draft Genome Sequences for Two Metal-Reducing Pelosinus fermentans Strains Isolated from a Cr(VI)-Contaminated Site and for Type Strain R7.</title>
        <authorList>
            <person name="Brown S.D."/>
            <person name="Podar M."/>
            <person name="Klingeman D.M."/>
            <person name="Johnson C.M."/>
            <person name="Yang Z.K."/>
            <person name="Utturkar S.M."/>
            <person name="Land M.L."/>
            <person name="Mosher J.J."/>
            <person name="Hurt R.A.Jr."/>
            <person name="Phelps T.J."/>
            <person name="Palumbo A.V."/>
            <person name="Arkin A.P."/>
            <person name="Hazen T.C."/>
            <person name="Elias D.A."/>
        </authorList>
    </citation>
    <scope>NUCLEOTIDE SEQUENCE [LARGE SCALE GENOMIC DNA]</scope>
    <source>
        <strain evidence="7 8">B4</strain>
    </source>
</reference>
<evidence type="ECO:0000313" key="8">
    <source>
        <dbReference type="Proteomes" id="UP000004324"/>
    </source>
</evidence>
<keyword evidence="3" id="KW-0805">Transcription regulation</keyword>
<keyword evidence="2" id="KW-0663">Pyridoxal phosphate</keyword>
<dbReference type="InterPro" id="IPR015424">
    <property type="entry name" value="PyrdxlP-dep_Trfase"/>
</dbReference>
<evidence type="ECO:0000256" key="4">
    <source>
        <dbReference type="ARBA" id="ARBA00023125"/>
    </source>
</evidence>
<dbReference type="SMART" id="SM00345">
    <property type="entry name" value="HTH_GNTR"/>
    <property type="match status" value="1"/>
</dbReference>
<dbReference type="EMBL" id="AKVJ01000011">
    <property type="protein sequence ID" value="EIW20008.1"/>
    <property type="molecule type" value="Genomic_DNA"/>
</dbReference>
<dbReference type="OrthoDB" id="9808770at2"/>
<dbReference type="CDD" id="cd00609">
    <property type="entry name" value="AAT_like"/>
    <property type="match status" value="1"/>
</dbReference>
<keyword evidence="8" id="KW-1185">Reference proteome</keyword>
<dbReference type="PATRIC" id="fig|1149862.3.peg.1150"/>
<keyword evidence="7" id="KW-0808">Transferase</keyword>
<dbReference type="Gene3D" id="1.10.10.10">
    <property type="entry name" value="Winged helix-like DNA-binding domain superfamily/Winged helix DNA-binding domain"/>
    <property type="match status" value="1"/>
</dbReference>
<dbReference type="RefSeq" id="WP_007932179.1">
    <property type="nucleotide sequence ID" value="NZ_AKVJ01000011.1"/>
</dbReference>
<dbReference type="GO" id="GO:0008483">
    <property type="term" value="F:transaminase activity"/>
    <property type="evidence" value="ECO:0007669"/>
    <property type="project" value="UniProtKB-KW"/>
</dbReference>